<evidence type="ECO:0000313" key="1">
    <source>
        <dbReference type="EMBL" id="RNA31390.1"/>
    </source>
</evidence>
<sequence length="80" mass="9283">MLNYYANLLNAIFIFSLKNLCVDIVQKKQRVSVNSGKFIKKLKIMRMIVEKSKCFKTKLNLELLGKYLPKLSDNFPLITA</sequence>
<evidence type="ECO:0000313" key="2">
    <source>
        <dbReference type="Proteomes" id="UP000276133"/>
    </source>
</evidence>
<organism evidence="1 2">
    <name type="scientific">Brachionus plicatilis</name>
    <name type="common">Marine rotifer</name>
    <name type="synonym">Brachionus muelleri</name>
    <dbReference type="NCBI Taxonomy" id="10195"/>
    <lineage>
        <taxon>Eukaryota</taxon>
        <taxon>Metazoa</taxon>
        <taxon>Spiralia</taxon>
        <taxon>Gnathifera</taxon>
        <taxon>Rotifera</taxon>
        <taxon>Eurotatoria</taxon>
        <taxon>Monogononta</taxon>
        <taxon>Pseudotrocha</taxon>
        <taxon>Ploima</taxon>
        <taxon>Brachionidae</taxon>
        <taxon>Brachionus</taxon>
    </lineage>
</organism>
<dbReference type="EMBL" id="REGN01001950">
    <property type="protein sequence ID" value="RNA31390.1"/>
    <property type="molecule type" value="Genomic_DNA"/>
</dbReference>
<protein>
    <submittedName>
        <fullName evidence="1">Uncharacterized protein</fullName>
    </submittedName>
</protein>
<accession>A0A3M7S739</accession>
<gene>
    <name evidence="1" type="ORF">BpHYR1_017761</name>
</gene>
<keyword evidence="2" id="KW-1185">Reference proteome</keyword>
<name>A0A3M7S739_BRAPC</name>
<comment type="caution">
    <text evidence="1">The sequence shown here is derived from an EMBL/GenBank/DDBJ whole genome shotgun (WGS) entry which is preliminary data.</text>
</comment>
<proteinExistence type="predicted"/>
<reference evidence="1 2" key="1">
    <citation type="journal article" date="2018" name="Sci. Rep.">
        <title>Genomic signatures of local adaptation to the degree of environmental predictability in rotifers.</title>
        <authorList>
            <person name="Franch-Gras L."/>
            <person name="Hahn C."/>
            <person name="Garcia-Roger E.M."/>
            <person name="Carmona M.J."/>
            <person name="Serra M."/>
            <person name="Gomez A."/>
        </authorList>
    </citation>
    <scope>NUCLEOTIDE SEQUENCE [LARGE SCALE GENOMIC DNA]</scope>
    <source>
        <strain evidence="1">HYR1</strain>
    </source>
</reference>
<dbReference type="AlphaFoldDB" id="A0A3M7S739"/>
<dbReference type="Proteomes" id="UP000276133">
    <property type="component" value="Unassembled WGS sequence"/>
</dbReference>